<evidence type="ECO:0000313" key="3">
    <source>
        <dbReference type="Proteomes" id="UP000605676"/>
    </source>
</evidence>
<evidence type="ECO:0000259" key="1">
    <source>
        <dbReference type="Pfam" id="PF13683"/>
    </source>
</evidence>
<keyword evidence="3" id="KW-1185">Reference proteome</keyword>
<dbReference type="RefSeq" id="WP_200467182.1">
    <property type="nucleotide sequence ID" value="NZ_JAENRR010000112.1"/>
</dbReference>
<proteinExistence type="predicted"/>
<name>A0ABS1HQK4_9BACT</name>
<sequence length="62" mass="7118">MLPNRHGKCQTFKNYTEAKEAAAGVIPIYNEKRPHSSCDYLTPEQAHGEFGELKKRWKPITT</sequence>
<protein>
    <submittedName>
        <fullName evidence="2">Transposase</fullName>
    </submittedName>
</protein>
<dbReference type="EMBL" id="JAENRR010000112">
    <property type="protein sequence ID" value="MBK3519963.1"/>
    <property type="molecule type" value="Genomic_DNA"/>
</dbReference>
<dbReference type="Proteomes" id="UP000605676">
    <property type="component" value="Unassembled WGS sequence"/>
</dbReference>
<reference evidence="2 3" key="1">
    <citation type="submission" date="2021-01" db="EMBL/GenBank/DDBJ databases">
        <title>Carboxyliciviraga sp.nov., isolated from coastal sediments.</title>
        <authorList>
            <person name="Lu D."/>
            <person name="Zhang T."/>
        </authorList>
    </citation>
    <scope>NUCLEOTIDE SEQUENCE [LARGE SCALE GENOMIC DNA]</scope>
    <source>
        <strain evidence="2 3">N1Y132</strain>
    </source>
</reference>
<accession>A0ABS1HQK4</accession>
<dbReference type="InterPro" id="IPR001584">
    <property type="entry name" value="Integrase_cat-core"/>
</dbReference>
<organism evidence="2 3">
    <name type="scientific">Carboxylicivirga marina</name>
    <dbReference type="NCBI Taxonomy" id="2800988"/>
    <lineage>
        <taxon>Bacteria</taxon>
        <taxon>Pseudomonadati</taxon>
        <taxon>Bacteroidota</taxon>
        <taxon>Bacteroidia</taxon>
        <taxon>Marinilabiliales</taxon>
        <taxon>Marinilabiliaceae</taxon>
        <taxon>Carboxylicivirga</taxon>
    </lineage>
</organism>
<gene>
    <name evidence="2" type="ORF">JIV24_21670</name>
</gene>
<dbReference type="Pfam" id="PF13683">
    <property type="entry name" value="rve_3"/>
    <property type="match status" value="1"/>
</dbReference>
<evidence type="ECO:0000313" key="2">
    <source>
        <dbReference type="EMBL" id="MBK3519963.1"/>
    </source>
</evidence>
<feature type="domain" description="Integrase catalytic" evidence="1">
    <location>
        <begin position="11"/>
        <end position="43"/>
    </location>
</feature>
<comment type="caution">
    <text evidence="2">The sequence shown here is derived from an EMBL/GenBank/DDBJ whole genome shotgun (WGS) entry which is preliminary data.</text>
</comment>